<dbReference type="RefSeq" id="WP_146407546.1">
    <property type="nucleotide sequence ID" value="NZ_SJPU01000002.1"/>
</dbReference>
<dbReference type="GO" id="GO:0016491">
    <property type="term" value="F:oxidoreductase activity"/>
    <property type="evidence" value="ECO:0007669"/>
    <property type="project" value="InterPro"/>
</dbReference>
<keyword evidence="3" id="KW-1185">Reference proteome</keyword>
<dbReference type="InterPro" id="IPR002937">
    <property type="entry name" value="Amino_oxidase"/>
</dbReference>
<dbReference type="OrthoDB" id="20837at2"/>
<dbReference type="EMBL" id="SJPU01000002">
    <property type="protein sequence ID" value="TWU15745.1"/>
    <property type="molecule type" value="Genomic_DNA"/>
</dbReference>
<proteinExistence type="predicted"/>
<dbReference type="PANTHER" id="PTHR42923">
    <property type="entry name" value="PROTOPORPHYRINOGEN OXIDASE"/>
    <property type="match status" value="1"/>
</dbReference>
<dbReference type="SUPFAM" id="SSF51905">
    <property type="entry name" value="FAD/NAD(P)-binding domain"/>
    <property type="match status" value="1"/>
</dbReference>
<gene>
    <name evidence="2" type="ORF">Poly21_29470</name>
</gene>
<organism evidence="2 3">
    <name type="scientific">Allorhodopirellula heiligendammensis</name>
    <dbReference type="NCBI Taxonomy" id="2714739"/>
    <lineage>
        <taxon>Bacteria</taxon>
        <taxon>Pseudomonadati</taxon>
        <taxon>Planctomycetota</taxon>
        <taxon>Planctomycetia</taxon>
        <taxon>Pirellulales</taxon>
        <taxon>Pirellulaceae</taxon>
        <taxon>Allorhodopirellula</taxon>
    </lineage>
</organism>
<dbReference type="InterPro" id="IPR050464">
    <property type="entry name" value="Zeta_carotene_desat/Oxidored"/>
</dbReference>
<dbReference type="AlphaFoldDB" id="A0A5C6BUN8"/>
<comment type="caution">
    <text evidence="2">The sequence shown here is derived from an EMBL/GenBank/DDBJ whole genome shotgun (WGS) entry which is preliminary data.</text>
</comment>
<dbReference type="PANTHER" id="PTHR42923:SF17">
    <property type="entry name" value="AMINE OXIDASE DOMAIN-CONTAINING PROTEIN"/>
    <property type="match status" value="1"/>
</dbReference>
<evidence type="ECO:0000313" key="3">
    <source>
        <dbReference type="Proteomes" id="UP000319908"/>
    </source>
</evidence>
<dbReference type="Gene3D" id="3.50.50.60">
    <property type="entry name" value="FAD/NAD(P)-binding domain"/>
    <property type="match status" value="1"/>
</dbReference>
<sequence length="435" mass="49118">MRIAIIGSGISGLTCARILSGEHQITVFEASNHVGGHAHTVSVEVGNERHDLDTGFLVYNDRTYPVFAQMLHDLDVETSPSSMSFSVRCDRSNTEYNGTSINGLFAQRQNALRPSFLRMLADIVRFNRNGPRDIDHVSDDQTVRDYLAAGRYSRAFADRYLLPMGAAIWSCPRESFADFPIRFILDFYHHHGLLSLTNRPVWRTVVGGSHRYVAKLIAPFRERIRCGCPVRSVSRLENEVRVRYAGGEEDFDEVIIACHSDQALQILADADELETELLSAFPYGVNTAVLHTDESVLPRRQRAWASWNYLIPAELETRPQVTYNLNQLQRIESPHTLCVTLNADDMIDPAKVLGRFQYSHPLFTSERSVIQRRHSEIIRRRRTSYCGAYWRNGFHEDGVVSGLAVGRAFGIPNWRIGSEGAARISTTLPTGGRRP</sequence>
<name>A0A5C6BUN8_9BACT</name>
<dbReference type="Proteomes" id="UP000319908">
    <property type="component" value="Unassembled WGS sequence"/>
</dbReference>
<dbReference type="InterPro" id="IPR036188">
    <property type="entry name" value="FAD/NAD-bd_sf"/>
</dbReference>
<dbReference type="Pfam" id="PF01593">
    <property type="entry name" value="Amino_oxidase"/>
    <property type="match status" value="1"/>
</dbReference>
<reference evidence="2 3" key="1">
    <citation type="journal article" date="2020" name="Antonie Van Leeuwenhoek">
        <title>Rhodopirellula heiligendammensis sp. nov., Rhodopirellula pilleata sp. nov., and Rhodopirellula solitaria sp. nov. isolated from natural or artificial marine surfaces in Northern Germany and California, USA, and emended description of the genus Rhodopirellula.</title>
        <authorList>
            <person name="Kallscheuer N."/>
            <person name="Wiegand S."/>
            <person name="Jogler M."/>
            <person name="Boedeker C."/>
            <person name="Peeters S.H."/>
            <person name="Rast P."/>
            <person name="Heuer A."/>
            <person name="Jetten M.S.M."/>
            <person name="Rohde M."/>
            <person name="Jogler C."/>
        </authorList>
    </citation>
    <scope>NUCLEOTIDE SEQUENCE [LARGE SCALE GENOMIC DNA]</scope>
    <source>
        <strain evidence="2 3">Poly21</strain>
    </source>
</reference>
<evidence type="ECO:0000259" key="1">
    <source>
        <dbReference type="Pfam" id="PF01593"/>
    </source>
</evidence>
<evidence type="ECO:0000313" key="2">
    <source>
        <dbReference type="EMBL" id="TWU15745.1"/>
    </source>
</evidence>
<accession>A0A5C6BUN8</accession>
<feature type="domain" description="Amine oxidase" evidence="1">
    <location>
        <begin position="10"/>
        <end position="298"/>
    </location>
</feature>
<protein>
    <recommendedName>
        <fullName evidence="1">Amine oxidase domain-containing protein</fullName>
    </recommendedName>
</protein>